<accession>A0AB37M6V4</accession>
<name>A0AB37M6V4_9BACE</name>
<gene>
    <name evidence="1" type="ORF">DWZ32_22110</name>
</gene>
<organism evidence="1 2">
    <name type="scientific">Bacteroides intestinalis</name>
    <dbReference type="NCBI Taxonomy" id="329854"/>
    <lineage>
        <taxon>Bacteria</taxon>
        <taxon>Pseudomonadati</taxon>
        <taxon>Bacteroidota</taxon>
        <taxon>Bacteroidia</taxon>
        <taxon>Bacteroidales</taxon>
        <taxon>Bacteroidaceae</taxon>
        <taxon>Bacteroides</taxon>
    </lineage>
</organism>
<dbReference type="NCBIfam" id="TIGR03187">
    <property type="entry name" value="DGQHR"/>
    <property type="match status" value="1"/>
</dbReference>
<evidence type="ECO:0000313" key="1">
    <source>
        <dbReference type="EMBL" id="RHN02090.1"/>
    </source>
</evidence>
<protein>
    <submittedName>
        <fullName evidence="1">DGQHR domain-containing protein</fullName>
    </submittedName>
</protein>
<dbReference type="AlphaFoldDB" id="A0AB37M6V4"/>
<evidence type="ECO:0000313" key="2">
    <source>
        <dbReference type="Proteomes" id="UP000286003"/>
    </source>
</evidence>
<dbReference type="RefSeq" id="WP_117707767.1">
    <property type="nucleotide sequence ID" value="NZ_JAQCXL010000041.1"/>
</dbReference>
<dbReference type="EMBL" id="QRQM01000040">
    <property type="protein sequence ID" value="RHN02090.1"/>
    <property type="molecule type" value="Genomic_DNA"/>
</dbReference>
<dbReference type="Pfam" id="PF14072">
    <property type="entry name" value="DndB"/>
    <property type="match status" value="1"/>
</dbReference>
<dbReference type="InterPro" id="IPR017642">
    <property type="entry name" value="DNA_S_mod_DndB"/>
</dbReference>
<dbReference type="InterPro" id="IPR017601">
    <property type="entry name" value="DGQHR-contain_dom"/>
</dbReference>
<proteinExistence type="predicted"/>
<dbReference type="CDD" id="cd16413">
    <property type="entry name" value="DGQHR_domain"/>
    <property type="match status" value="1"/>
</dbReference>
<comment type="caution">
    <text evidence="1">The sequence shown here is derived from an EMBL/GenBank/DDBJ whole genome shotgun (WGS) entry which is preliminary data.</text>
</comment>
<dbReference type="Proteomes" id="UP000286003">
    <property type="component" value="Unassembled WGS sequence"/>
</dbReference>
<reference evidence="1 2" key="1">
    <citation type="submission" date="2018-08" db="EMBL/GenBank/DDBJ databases">
        <title>A genome reference for cultivated species of the human gut microbiota.</title>
        <authorList>
            <person name="Zou Y."/>
            <person name="Xue W."/>
            <person name="Luo G."/>
        </authorList>
    </citation>
    <scope>NUCLEOTIDE SEQUENCE [LARGE SCALE GENOMIC DNA]</scope>
    <source>
        <strain evidence="1 2">AF31-23</strain>
    </source>
</reference>
<sequence length="764" mass="89430">MNNKEKQEFIEGLISGIDKATETKTRKNVYVYTTIPNKQIENIKKYTTAGWEVDKEFKTKTRLRLKKENKRLLVDKMWTLFASLGFDLLNQNQSIDISYDKKDNSRFETFDILAKDQESIVLVRCESVSKNTKSNFNDKLESLKEHIGEIRKTLSYIFDGAKLKFKFILATENYALSELDKLVLDKIGGVHFDEDIIEYYIKMHSQIGIAARYQLLGSLFFDQEIPEMDNKIPAIRGKMGGHVYYSFSIEPEKLLKIGYVLHRNKANTNMMPTYQRIIQKGRLDAINKFLEEDKGYFPNSIIISIDSGKKKKLEFQESSNICSTIADVGFLYLPKRYRSAYIIDGQHRLYGYANSKYKTTNTIPVVAFENLDRNEQVKLFMQINENQKAVSKNLRNTLNADLLWNSENYLEQMTALRSRIAILLGEDRASALYGKISVGEDKKVITTQQIDNAIKKSVFLGKVSKDKIEKYSVFYKGNLDLAFDKLSKFLLLSLDFLKDRLEDEWEKPDGIIVINKGIYSIIMILSDIIDHLVKVNEISERDNVNGIFEKVEKYLLPLVAFYKNVDEDTVGALKTAYGTGGDVKYWRTLQKTIREQYPDFNPEGLDEYLRKEEKVYNTKAFEYIREIETFFKMDFKEKLESHFGNNWFKKGVPLKIGEAATLLMYQKNREIEDESDECTEWDCVNIIAYREIALKNWQNIFEPFYTRPHEKKITGGKDAKTSWMVRLEKLRNQNFHSYYVTEDDYYFLEQLYDWLILKKDDVYE</sequence>